<keyword evidence="2" id="KW-0592">Phosphate transport</keyword>
<dbReference type="GO" id="GO:0035435">
    <property type="term" value="P:phosphate ion transmembrane transport"/>
    <property type="evidence" value="ECO:0007669"/>
    <property type="project" value="InterPro"/>
</dbReference>
<proteinExistence type="predicted"/>
<dbReference type="EMBL" id="QVQT01000002">
    <property type="protein sequence ID" value="RFU17493.1"/>
    <property type="molecule type" value="Genomic_DNA"/>
</dbReference>
<dbReference type="AlphaFoldDB" id="A0A372ISL1"/>
<dbReference type="PROSITE" id="PS00211">
    <property type="entry name" value="ABC_TRANSPORTER_1"/>
    <property type="match status" value="1"/>
</dbReference>
<organism evidence="6 7">
    <name type="scientific">Paracidobacterium acidisoli</name>
    <dbReference type="NCBI Taxonomy" id="2303751"/>
    <lineage>
        <taxon>Bacteria</taxon>
        <taxon>Pseudomonadati</taxon>
        <taxon>Acidobacteriota</taxon>
        <taxon>Terriglobia</taxon>
        <taxon>Terriglobales</taxon>
        <taxon>Acidobacteriaceae</taxon>
        <taxon>Paracidobacterium</taxon>
    </lineage>
</organism>
<protein>
    <submittedName>
        <fullName evidence="6">Phosphate ABC transporter ATP-binding protein</fullName>
    </submittedName>
</protein>
<keyword evidence="7" id="KW-1185">Reference proteome</keyword>
<dbReference type="SMART" id="SM00382">
    <property type="entry name" value="AAA"/>
    <property type="match status" value="1"/>
</dbReference>
<keyword evidence="4 6" id="KW-0067">ATP-binding</keyword>
<dbReference type="SUPFAM" id="SSF52540">
    <property type="entry name" value="P-loop containing nucleoside triphosphate hydrolases"/>
    <property type="match status" value="1"/>
</dbReference>
<evidence type="ECO:0000256" key="2">
    <source>
        <dbReference type="ARBA" id="ARBA00022592"/>
    </source>
</evidence>
<dbReference type="Pfam" id="PF00005">
    <property type="entry name" value="ABC_tran"/>
    <property type="match status" value="1"/>
</dbReference>
<evidence type="ECO:0000256" key="3">
    <source>
        <dbReference type="ARBA" id="ARBA00022741"/>
    </source>
</evidence>
<name>A0A372ISL1_9BACT</name>
<dbReference type="GO" id="GO:0005315">
    <property type="term" value="F:phosphate transmembrane transporter activity"/>
    <property type="evidence" value="ECO:0007669"/>
    <property type="project" value="InterPro"/>
</dbReference>
<comment type="caution">
    <text evidence="6">The sequence shown here is derived from an EMBL/GenBank/DDBJ whole genome shotgun (WGS) entry which is preliminary data.</text>
</comment>
<keyword evidence="1" id="KW-0813">Transport</keyword>
<dbReference type="GO" id="GO:0016020">
    <property type="term" value="C:membrane"/>
    <property type="evidence" value="ECO:0007669"/>
    <property type="project" value="InterPro"/>
</dbReference>
<dbReference type="InterPro" id="IPR003439">
    <property type="entry name" value="ABC_transporter-like_ATP-bd"/>
</dbReference>
<dbReference type="Gene3D" id="3.40.50.300">
    <property type="entry name" value="P-loop containing nucleotide triphosphate hydrolases"/>
    <property type="match status" value="1"/>
</dbReference>
<dbReference type="GO" id="GO:0005524">
    <property type="term" value="F:ATP binding"/>
    <property type="evidence" value="ECO:0007669"/>
    <property type="project" value="UniProtKB-KW"/>
</dbReference>
<evidence type="ECO:0000256" key="4">
    <source>
        <dbReference type="ARBA" id="ARBA00022840"/>
    </source>
</evidence>
<dbReference type="InterPro" id="IPR005670">
    <property type="entry name" value="PstB-like"/>
</dbReference>
<keyword evidence="3" id="KW-0547">Nucleotide-binding</keyword>
<dbReference type="GO" id="GO:0016887">
    <property type="term" value="F:ATP hydrolysis activity"/>
    <property type="evidence" value="ECO:0007669"/>
    <property type="project" value="InterPro"/>
</dbReference>
<dbReference type="PANTHER" id="PTHR43423">
    <property type="entry name" value="ABC TRANSPORTER I FAMILY MEMBER 17"/>
    <property type="match status" value="1"/>
</dbReference>
<dbReference type="CDD" id="cd03260">
    <property type="entry name" value="ABC_PstB_phosphate_transporter"/>
    <property type="match status" value="1"/>
</dbReference>
<dbReference type="PROSITE" id="PS50893">
    <property type="entry name" value="ABC_TRANSPORTER_2"/>
    <property type="match status" value="1"/>
</dbReference>
<reference evidence="6 7" key="1">
    <citation type="submission" date="2018-08" db="EMBL/GenBank/DDBJ databases">
        <title>Acidipila sp. 4G-K13, an acidobacterium isolated from forest soil.</title>
        <authorList>
            <person name="Gao Z.-H."/>
            <person name="Qiu L.-H."/>
        </authorList>
    </citation>
    <scope>NUCLEOTIDE SEQUENCE [LARGE SCALE GENOMIC DNA]</scope>
    <source>
        <strain evidence="6 7">4G-K13</strain>
    </source>
</reference>
<dbReference type="OrthoDB" id="9785080at2"/>
<evidence type="ECO:0000313" key="7">
    <source>
        <dbReference type="Proteomes" id="UP000264702"/>
    </source>
</evidence>
<evidence type="ECO:0000313" key="6">
    <source>
        <dbReference type="EMBL" id="RFU17493.1"/>
    </source>
</evidence>
<feature type="domain" description="ABC transporter" evidence="5">
    <location>
        <begin position="8"/>
        <end position="251"/>
    </location>
</feature>
<accession>A0A372ISL1</accession>
<dbReference type="InterPro" id="IPR027417">
    <property type="entry name" value="P-loop_NTPase"/>
</dbReference>
<dbReference type="InterPro" id="IPR017871">
    <property type="entry name" value="ABC_transporter-like_CS"/>
</dbReference>
<dbReference type="InterPro" id="IPR003593">
    <property type="entry name" value="AAA+_ATPase"/>
</dbReference>
<dbReference type="PANTHER" id="PTHR43423:SF1">
    <property type="entry name" value="ABC TRANSPORTER I FAMILY MEMBER 17"/>
    <property type="match status" value="1"/>
</dbReference>
<dbReference type="Proteomes" id="UP000264702">
    <property type="component" value="Unassembled WGS sequence"/>
</dbReference>
<evidence type="ECO:0000256" key="1">
    <source>
        <dbReference type="ARBA" id="ARBA00022448"/>
    </source>
</evidence>
<sequence>MNPSSPLLECANLTRELYAPAEGKVTAGSAGPAKTLLHDVSFSLSRGEVLAVVGPSGAGKSTLLRLLNRLDEPTSGAVRLDGEDYRQISPLDLRRRVGMVMQRAYLFPGTVAENIAYGPAQHGKNLPPETLASMLARVGLEEYGSRNALTLSGGEAQRVAILRALANDPELLLLDEPTSALDEAARSGVERLLESLIRERHLACVWVTHSTDQARAMADRVLVLAAGRIRAIGTPADVLAPSLPGSSSEPGGAA</sequence>
<evidence type="ECO:0000259" key="5">
    <source>
        <dbReference type="PROSITE" id="PS50893"/>
    </source>
</evidence>
<gene>
    <name evidence="6" type="ORF">D0Y96_04925</name>
</gene>